<protein>
    <submittedName>
        <fullName evidence="2">Uncharacterized protein</fullName>
    </submittedName>
</protein>
<feature type="compositionally biased region" description="Acidic residues" evidence="1">
    <location>
        <begin position="121"/>
        <end position="130"/>
    </location>
</feature>
<organism evidence="2 3">
    <name type="scientific">Arthrobacter crystallopoietes BAB-32</name>
    <dbReference type="NCBI Taxonomy" id="1246476"/>
    <lineage>
        <taxon>Bacteria</taxon>
        <taxon>Bacillati</taxon>
        <taxon>Actinomycetota</taxon>
        <taxon>Actinomycetes</taxon>
        <taxon>Micrococcales</taxon>
        <taxon>Micrococcaceae</taxon>
        <taxon>Crystallibacter</taxon>
    </lineage>
</organism>
<dbReference type="AlphaFoldDB" id="N1V355"/>
<comment type="caution">
    <text evidence="2">The sequence shown here is derived from an EMBL/GenBank/DDBJ whole genome shotgun (WGS) entry which is preliminary data.</text>
</comment>
<dbReference type="EMBL" id="ANPE02000110">
    <property type="protein sequence ID" value="EMY34502.1"/>
    <property type="molecule type" value="Genomic_DNA"/>
</dbReference>
<feature type="compositionally biased region" description="Low complexity" evidence="1">
    <location>
        <begin position="77"/>
        <end position="92"/>
    </location>
</feature>
<evidence type="ECO:0000313" key="3">
    <source>
        <dbReference type="Proteomes" id="UP000010729"/>
    </source>
</evidence>
<sequence length="130" mass="13240">MMKKLLFGAGLAAGFVLGSRAGRGCYDQLKSTASHLWRAGMEQPAPSSGRRAQSGTAAADAVSLPAEGPGAARDQDGLAAAAAHSGPPSAGRRVGTDPGMDDRPGSEWPGRRSAESVETVNDPEEELGHS</sequence>
<feature type="compositionally biased region" description="Basic and acidic residues" evidence="1">
    <location>
        <begin position="100"/>
        <end position="115"/>
    </location>
</feature>
<gene>
    <name evidence="2" type="ORF">D477_009353</name>
</gene>
<evidence type="ECO:0000313" key="2">
    <source>
        <dbReference type="EMBL" id="EMY34502.1"/>
    </source>
</evidence>
<name>N1V355_9MICC</name>
<keyword evidence="3" id="KW-1185">Reference proteome</keyword>
<reference evidence="2 3" key="1">
    <citation type="journal article" date="2013" name="Genome Announc.">
        <title>Draft Genome Sequence of Arthrobacter crystallopoietes Strain BAB-32, Revealing Genes for Bioremediation.</title>
        <authorList>
            <person name="Joshi M.N."/>
            <person name="Pandit A.S."/>
            <person name="Sharma A."/>
            <person name="Pandya R.V."/>
            <person name="Desai S.M."/>
            <person name="Saxena A.K."/>
            <person name="Bagatharia S.B."/>
        </authorList>
    </citation>
    <scope>NUCLEOTIDE SEQUENCE [LARGE SCALE GENOMIC DNA]</scope>
    <source>
        <strain evidence="2 3">BAB-32</strain>
    </source>
</reference>
<evidence type="ECO:0000256" key="1">
    <source>
        <dbReference type="SAM" id="MobiDB-lite"/>
    </source>
</evidence>
<accession>N1V355</accession>
<dbReference type="RefSeq" id="WP_005268716.1">
    <property type="nucleotide sequence ID" value="NZ_ANPE02000110.1"/>
</dbReference>
<dbReference type="Proteomes" id="UP000010729">
    <property type="component" value="Unassembled WGS sequence"/>
</dbReference>
<feature type="region of interest" description="Disordered" evidence="1">
    <location>
        <begin position="37"/>
        <end position="130"/>
    </location>
</feature>
<proteinExistence type="predicted"/>